<evidence type="ECO:0000313" key="2">
    <source>
        <dbReference type="EMBL" id="GAT43220.1"/>
    </source>
</evidence>
<evidence type="ECO:0000313" key="3">
    <source>
        <dbReference type="Proteomes" id="UP000815677"/>
    </source>
</evidence>
<accession>A0ABQ0KW90</accession>
<keyword evidence="3" id="KW-1185">Reference proteome</keyword>
<sequence>MGYDDYDWQEDRRDVVKAASALPKVLRSADPTLHVEGVDAGLVPENYALEARTRSDGRGLSSLCRREPSAQPVAFNRGMENKRTSRLDPCMNDDLLDVGKQTFPDETSGGGNSPVPRDEMAMKVQVVVGLGGYETRF</sequence>
<dbReference type="EMBL" id="DF838727">
    <property type="protein sequence ID" value="GAT43220.1"/>
    <property type="molecule type" value="Genomic_DNA"/>
</dbReference>
<dbReference type="Proteomes" id="UP000815677">
    <property type="component" value="Unassembled WGS sequence"/>
</dbReference>
<evidence type="ECO:0000256" key="1">
    <source>
        <dbReference type="SAM" id="MobiDB-lite"/>
    </source>
</evidence>
<reference evidence="2" key="1">
    <citation type="submission" date="2014-09" db="EMBL/GenBank/DDBJ databases">
        <title>Genome sequence of the luminous mushroom Mycena chlorophos for searching fungal bioluminescence genes.</title>
        <authorList>
            <person name="Tanaka Y."/>
            <person name="Kasuga D."/>
            <person name="Oba Y."/>
            <person name="Hase S."/>
            <person name="Sato K."/>
            <person name="Oba Y."/>
            <person name="Sakakibara Y."/>
        </authorList>
    </citation>
    <scope>NUCLEOTIDE SEQUENCE</scope>
</reference>
<proteinExistence type="predicted"/>
<organism evidence="2 3">
    <name type="scientific">Mycena chlorophos</name>
    <name type="common">Agaric fungus</name>
    <name type="synonym">Agaricus chlorophos</name>
    <dbReference type="NCBI Taxonomy" id="658473"/>
    <lineage>
        <taxon>Eukaryota</taxon>
        <taxon>Fungi</taxon>
        <taxon>Dikarya</taxon>
        <taxon>Basidiomycota</taxon>
        <taxon>Agaricomycotina</taxon>
        <taxon>Agaricomycetes</taxon>
        <taxon>Agaricomycetidae</taxon>
        <taxon>Agaricales</taxon>
        <taxon>Marasmiineae</taxon>
        <taxon>Mycenaceae</taxon>
        <taxon>Mycena</taxon>
    </lineage>
</organism>
<gene>
    <name evidence="2" type="ORF">MCHLO_00909</name>
</gene>
<name>A0ABQ0KW90_MYCCL</name>
<protein>
    <submittedName>
        <fullName evidence="2">Uncharacterized protein</fullName>
    </submittedName>
</protein>
<feature type="region of interest" description="Disordered" evidence="1">
    <location>
        <begin position="71"/>
        <end position="118"/>
    </location>
</feature>